<dbReference type="EMBL" id="JADION010000015">
    <property type="protein sequence ID" value="MBF4102571.1"/>
    <property type="molecule type" value="Genomic_DNA"/>
</dbReference>
<name>A0A930UWN0_9PAST</name>
<evidence type="ECO:0000313" key="1">
    <source>
        <dbReference type="EMBL" id="MBF4102571.1"/>
    </source>
</evidence>
<dbReference type="InterPro" id="IPR006487">
    <property type="entry name" value="Phage_lambda_L"/>
</dbReference>
<accession>A0A930UWN0</accession>
<protein>
    <submittedName>
        <fullName evidence="1">Phage minor tail protein L</fullName>
    </submittedName>
</protein>
<dbReference type="NCBIfam" id="TIGR01600">
    <property type="entry name" value="phage_tail_L"/>
    <property type="match status" value="1"/>
</dbReference>
<dbReference type="Pfam" id="PF05100">
    <property type="entry name" value="Phage_tail_L"/>
    <property type="match status" value="1"/>
</dbReference>
<dbReference type="GO" id="GO:0030430">
    <property type="term" value="C:host cell cytoplasm"/>
    <property type="evidence" value="ECO:0007669"/>
    <property type="project" value="InterPro"/>
</dbReference>
<dbReference type="GO" id="GO:0051536">
    <property type="term" value="F:iron-sulfur cluster binding"/>
    <property type="evidence" value="ECO:0007669"/>
    <property type="project" value="InterPro"/>
</dbReference>
<organism evidence="1">
    <name type="scientific">Gallibacterium anatis</name>
    <dbReference type="NCBI Taxonomy" id="750"/>
    <lineage>
        <taxon>Bacteria</taxon>
        <taxon>Pseudomonadati</taxon>
        <taxon>Pseudomonadota</taxon>
        <taxon>Gammaproteobacteria</taxon>
        <taxon>Pasteurellales</taxon>
        <taxon>Pasteurellaceae</taxon>
        <taxon>Gallibacterium</taxon>
    </lineage>
</organism>
<reference evidence="1" key="1">
    <citation type="submission" date="2020-11" db="EMBL/GenBank/DDBJ databases">
        <title>Gallibacterium anatis 1637, full genome, WGS.</title>
        <authorList>
            <person name="Laishevtcev A.I."/>
            <person name="Yakimova E.A."/>
            <person name="Petkovich D."/>
            <person name="Stepanova T.V."/>
            <person name="Kalendr R.S."/>
            <person name="Rubalsky E.O."/>
            <person name="Zulkarneev E.R."/>
            <person name="Aleshkin A.V."/>
        </authorList>
    </citation>
    <scope>NUCLEOTIDE SEQUENCE</scope>
    <source>
        <strain evidence="1">1637</strain>
    </source>
</reference>
<comment type="caution">
    <text evidence="1">The sequence shown here is derived from an EMBL/GenBank/DDBJ whole genome shotgun (WGS) entry which is preliminary data.</text>
</comment>
<proteinExistence type="predicted"/>
<sequence length="282" mass="31745">MPQTMSNAFKLELSKIEQNALIELYEVDMRSLQNRQGEQGEIYRFYAGTNERYQDIVWQGQTYKAYPIKAGGFELNGNGPSNRPTLTVSNLLGLITGIAVDFNEAVGAVVRRRQVYLHYLDAVNFREGNPQADPTQELVSLYIIEQLSSLKQDVATFTLALPTETDNAYLPARMMMADTCAWIYRSSECGYNGAPVADEKICRPATRKDKCSRCLTGCKMRNNTLNFGGSRVLIRWVKGVYPLDCSHITVEHQIVYLALNAISHIELAYLAISSVKYLAKVY</sequence>
<dbReference type="AlphaFoldDB" id="A0A930UWN0"/>
<gene>
    <name evidence="1" type="ORF">INT80_06520</name>
</gene>
<dbReference type="GO" id="GO:0046718">
    <property type="term" value="P:symbiont entry into host cell"/>
    <property type="evidence" value="ECO:0007669"/>
    <property type="project" value="InterPro"/>
</dbReference>